<feature type="region of interest" description="Disordered" evidence="1">
    <location>
        <begin position="1"/>
        <end position="36"/>
    </location>
</feature>
<sequence length="77" mass="8533">MTGRARTSVARELAPARLRSNRQKPGAASRPSGSKLPRHRWLKAYQLSSVGILRGAMKYSQIRAVKYIAGIRVNNTV</sequence>
<name>A0AAX2D8I4_9PSED</name>
<evidence type="ECO:0000313" key="3">
    <source>
        <dbReference type="Proteomes" id="UP000183772"/>
    </source>
</evidence>
<proteinExistence type="predicted"/>
<dbReference type="AlphaFoldDB" id="A0AAX2D8I4"/>
<dbReference type="Proteomes" id="UP000183772">
    <property type="component" value="Chromosome I"/>
</dbReference>
<reference evidence="2 3" key="1">
    <citation type="submission" date="2016-10" db="EMBL/GenBank/DDBJ databases">
        <authorList>
            <person name="Varghese N."/>
            <person name="Submissions S."/>
        </authorList>
    </citation>
    <scope>NUCLEOTIDE SEQUENCE [LARGE SCALE GENOMIC DNA]</scope>
    <source>
        <strain evidence="2 3">DSM 16733</strain>
    </source>
</reference>
<keyword evidence="3" id="KW-1185">Reference proteome</keyword>
<organism evidence="2 3">
    <name type="scientific">Pseudomonas mediterranea</name>
    <dbReference type="NCBI Taxonomy" id="183795"/>
    <lineage>
        <taxon>Bacteria</taxon>
        <taxon>Pseudomonadati</taxon>
        <taxon>Pseudomonadota</taxon>
        <taxon>Gammaproteobacteria</taxon>
        <taxon>Pseudomonadales</taxon>
        <taxon>Pseudomonadaceae</taxon>
        <taxon>Pseudomonas</taxon>
    </lineage>
</organism>
<gene>
    <name evidence="2" type="ORF">SAMN05216476_1412</name>
</gene>
<accession>A0AAX2D8I4</accession>
<evidence type="ECO:0000313" key="2">
    <source>
        <dbReference type="EMBL" id="SDU31339.1"/>
    </source>
</evidence>
<protein>
    <submittedName>
        <fullName evidence="2">Uncharacterized protein</fullName>
    </submittedName>
</protein>
<evidence type="ECO:0000256" key="1">
    <source>
        <dbReference type="SAM" id="MobiDB-lite"/>
    </source>
</evidence>
<dbReference type="EMBL" id="LT629790">
    <property type="protein sequence ID" value="SDU31339.1"/>
    <property type="molecule type" value="Genomic_DNA"/>
</dbReference>